<feature type="signal peptide" evidence="1">
    <location>
        <begin position="1"/>
        <end position="17"/>
    </location>
</feature>
<dbReference type="Proteomes" id="UP001107558">
    <property type="component" value="Chromosome 1"/>
</dbReference>
<gene>
    <name evidence="2" type="ORF">PVAND_013929</name>
</gene>
<dbReference type="AlphaFoldDB" id="A0A9J6CSZ9"/>
<organism evidence="2 3">
    <name type="scientific">Polypedilum vanderplanki</name>
    <name type="common">Sleeping chironomid midge</name>
    <dbReference type="NCBI Taxonomy" id="319348"/>
    <lineage>
        <taxon>Eukaryota</taxon>
        <taxon>Metazoa</taxon>
        <taxon>Ecdysozoa</taxon>
        <taxon>Arthropoda</taxon>
        <taxon>Hexapoda</taxon>
        <taxon>Insecta</taxon>
        <taxon>Pterygota</taxon>
        <taxon>Neoptera</taxon>
        <taxon>Endopterygota</taxon>
        <taxon>Diptera</taxon>
        <taxon>Nematocera</taxon>
        <taxon>Chironomoidea</taxon>
        <taxon>Chironomidae</taxon>
        <taxon>Chironominae</taxon>
        <taxon>Polypedilum</taxon>
        <taxon>Polypedilum</taxon>
    </lineage>
</organism>
<feature type="chain" id="PRO_5039886674" evidence="1">
    <location>
        <begin position="18"/>
        <end position="163"/>
    </location>
</feature>
<sequence length="163" mass="18882">MNLSYLVLFLILTNVELLQIKSDEEEIFKKCTQREFSLSRAKVIKNELNIEKPCDCFIHQNVCLGDLERPKENRDIWNPACGIGFTKDKNKRSKSFSQEDPGEVISNNQIQNINCIEIIDNLCLGDEEEEDLYENRTMFSATRCSDGYSLDNHKVCRKVINII</sequence>
<evidence type="ECO:0000313" key="3">
    <source>
        <dbReference type="Proteomes" id="UP001107558"/>
    </source>
</evidence>
<comment type="caution">
    <text evidence="2">The sequence shown here is derived from an EMBL/GenBank/DDBJ whole genome shotgun (WGS) entry which is preliminary data.</text>
</comment>
<evidence type="ECO:0000313" key="2">
    <source>
        <dbReference type="EMBL" id="KAG5684715.1"/>
    </source>
</evidence>
<protein>
    <submittedName>
        <fullName evidence="2">Uncharacterized protein</fullName>
    </submittedName>
</protein>
<keyword evidence="3" id="KW-1185">Reference proteome</keyword>
<keyword evidence="1" id="KW-0732">Signal</keyword>
<accession>A0A9J6CSZ9</accession>
<evidence type="ECO:0000256" key="1">
    <source>
        <dbReference type="SAM" id="SignalP"/>
    </source>
</evidence>
<reference evidence="2" key="1">
    <citation type="submission" date="2021-03" db="EMBL/GenBank/DDBJ databases">
        <title>Chromosome level genome of the anhydrobiotic midge Polypedilum vanderplanki.</title>
        <authorList>
            <person name="Yoshida Y."/>
            <person name="Kikawada T."/>
            <person name="Gusev O."/>
        </authorList>
    </citation>
    <scope>NUCLEOTIDE SEQUENCE</scope>
    <source>
        <strain evidence="2">NIAS01</strain>
        <tissue evidence="2">Whole body or cell culture</tissue>
    </source>
</reference>
<name>A0A9J6CSZ9_POLVA</name>
<dbReference type="EMBL" id="JADBJN010000001">
    <property type="protein sequence ID" value="KAG5684715.1"/>
    <property type="molecule type" value="Genomic_DNA"/>
</dbReference>
<proteinExistence type="predicted"/>